<sequence length="104" mass="11495">METQRETGLPVTEFHMAVAVGLTLLVAGFGHLYRRRFRRGLAWVVLFVCTLVLSTYTVSASEPFVTSVLNGELSAMNVAFPGSIMLLSLLDLYLLDRVESENGE</sequence>
<keyword evidence="1" id="KW-0472">Membrane</keyword>
<feature type="transmembrane region" description="Helical" evidence="1">
    <location>
        <begin position="78"/>
        <end position="95"/>
    </location>
</feature>
<protein>
    <submittedName>
        <fullName evidence="2">Uncharacterized protein</fullName>
    </submittedName>
</protein>
<name>A0A6B0T275_9EURY</name>
<keyword evidence="1" id="KW-1133">Transmembrane helix</keyword>
<feature type="transmembrane region" description="Helical" evidence="1">
    <location>
        <begin position="40"/>
        <end position="58"/>
    </location>
</feature>
<accession>A0A6B0T275</accession>
<dbReference type="Proteomes" id="UP000466535">
    <property type="component" value="Unassembled WGS sequence"/>
</dbReference>
<keyword evidence="1" id="KW-0812">Transmembrane</keyword>
<reference evidence="2 3" key="1">
    <citation type="submission" date="2019-12" db="EMBL/GenBank/DDBJ databases">
        <title>Isolation and characterization of three novel carbon monoxide-oxidizing members of Halobacteria from salione crusts and soils.</title>
        <authorList>
            <person name="Myers M.R."/>
            <person name="King G.M."/>
        </authorList>
    </citation>
    <scope>NUCLEOTIDE SEQUENCE [LARGE SCALE GENOMIC DNA]</scope>
    <source>
        <strain evidence="2 3">WSH3</strain>
    </source>
</reference>
<dbReference type="EMBL" id="WUUT01000001">
    <property type="protein sequence ID" value="MXR50336.1"/>
    <property type="molecule type" value="Genomic_DNA"/>
</dbReference>
<evidence type="ECO:0000256" key="1">
    <source>
        <dbReference type="SAM" id="Phobius"/>
    </source>
</evidence>
<dbReference type="AlphaFoldDB" id="A0A6B0T275"/>
<organism evidence="2 3">
    <name type="scientific">Halovenus carboxidivorans</name>
    <dbReference type="NCBI Taxonomy" id="2692199"/>
    <lineage>
        <taxon>Archaea</taxon>
        <taxon>Methanobacteriati</taxon>
        <taxon>Methanobacteriota</taxon>
        <taxon>Stenosarchaea group</taxon>
        <taxon>Halobacteria</taxon>
        <taxon>Halobacteriales</taxon>
        <taxon>Haloarculaceae</taxon>
        <taxon>Halovenus</taxon>
    </lineage>
</organism>
<proteinExistence type="predicted"/>
<comment type="caution">
    <text evidence="2">The sequence shown here is derived from an EMBL/GenBank/DDBJ whole genome shotgun (WGS) entry which is preliminary data.</text>
</comment>
<evidence type="ECO:0000313" key="2">
    <source>
        <dbReference type="EMBL" id="MXR50336.1"/>
    </source>
</evidence>
<feature type="transmembrane region" description="Helical" evidence="1">
    <location>
        <begin position="14"/>
        <end position="33"/>
    </location>
</feature>
<dbReference type="RefSeq" id="WP_233739761.1">
    <property type="nucleotide sequence ID" value="NZ_WUUT01000001.1"/>
</dbReference>
<keyword evidence="3" id="KW-1185">Reference proteome</keyword>
<evidence type="ECO:0000313" key="3">
    <source>
        <dbReference type="Proteomes" id="UP000466535"/>
    </source>
</evidence>
<gene>
    <name evidence="2" type="ORF">GRX03_01760</name>
</gene>